<comment type="similarity">
    <text evidence="1">Belongs to the multi antimicrobial extrusion (MATE) (TC 2.A.66.1) family.</text>
</comment>
<keyword evidence="2" id="KW-1133">Transmembrane helix</keyword>
<comment type="caution">
    <text evidence="3">The sequence shown here is derived from an EMBL/GenBank/DDBJ whole genome shotgun (WGS) entry which is preliminary data.</text>
</comment>
<gene>
    <name evidence="3" type="ORF">DCAF_LOCUS232</name>
</gene>
<evidence type="ECO:0000256" key="2">
    <source>
        <dbReference type="SAM" id="Phobius"/>
    </source>
</evidence>
<keyword evidence="4" id="KW-1185">Reference proteome</keyword>
<dbReference type="GO" id="GO:0042910">
    <property type="term" value="F:xenobiotic transmembrane transporter activity"/>
    <property type="evidence" value="ECO:0007669"/>
    <property type="project" value="InterPro"/>
</dbReference>
<evidence type="ECO:0000256" key="1">
    <source>
        <dbReference type="ARBA" id="ARBA00010199"/>
    </source>
</evidence>
<dbReference type="EMBL" id="CAWUPB010000027">
    <property type="protein sequence ID" value="CAK7322621.1"/>
    <property type="molecule type" value="Genomic_DNA"/>
</dbReference>
<dbReference type="Proteomes" id="UP001314170">
    <property type="component" value="Unassembled WGS sequence"/>
</dbReference>
<dbReference type="AlphaFoldDB" id="A0AAV1QMB7"/>
<dbReference type="PANTHER" id="PTHR11206">
    <property type="entry name" value="MULTIDRUG RESISTANCE PROTEIN"/>
    <property type="match status" value="1"/>
</dbReference>
<dbReference type="GO" id="GO:0016020">
    <property type="term" value="C:membrane"/>
    <property type="evidence" value="ECO:0007669"/>
    <property type="project" value="InterPro"/>
</dbReference>
<evidence type="ECO:0000313" key="3">
    <source>
        <dbReference type="EMBL" id="CAK7322621.1"/>
    </source>
</evidence>
<keyword evidence="2" id="KW-0812">Transmembrane</keyword>
<evidence type="ECO:0000313" key="4">
    <source>
        <dbReference type="Proteomes" id="UP001314170"/>
    </source>
</evidence>
<organism evidence="3 4">
    <name type="scientific">Dovyalis caffra</name>
    <dbReference type="NCBI Taxonomy" id="77055"/>
    <lineage>
        <taxon>Eukaryota</taxon>
        <taxon>Viridiplantae</taxon>
        <taxon>Streptophyta</taxon>
        <taxon>Embryophyta</taxon>
        <taxon>Tracheophyta</taxon>
        <taxon>Spermatophyta</taxon>
        <taxon>Magnoliopsida</taxon>
        <taxon>eudicotyledons</taxon>
        <taxon>Gunneridae</taxon>
        <taxon>Pentapetalae</taxon>
        <taxon>rosids</taxon>
        <taxon>fabids</taxon>
        <taxon>Malpighiales</taxon>
        <taxon>Salicaceae</taxon>
        <taxon>Flacourtieae</taxon>
        <taxon>Dovyalis</taxon>
    </lineage>
</organism>
<reference evidence="3 4" key="1">
    <citation type="submission" date="2024-01" db="EMBL/GenBank/DDBJ databases">
        <authorList>
            <person name="Waweru B."/>
        </authorList>
    </citation>
    <scope>NUCLEOTIDE SEQUENCE [LARGE SCALE GENOMIC DNA]</scope>
</reference>
<dbReference type="InterPro" id="IPR002528">
    <property type="entry name" value="MATE_fam"/>
</dbReference>
<proteinExistence type="inferred from homology"/>
<dbReference type="GO" id="GO:0015297">
    <property type="term" value="F:antiporter activity"/>
    <property type="evidence" value="ECO:0007669"/>
    <property type="project" value="InterPro"/>
</dbReference>
<feature type="transmembrane region" description="Helical" evidence="2">
    <location>
        <begin position="195"/>
        <end position="221"/>
    </location>
</feature>
<sequence>MEAPLLNEFKKEDGDYLPVRSLKDIKSVFWEETVKMWELAGPVIITLLCQFGIISSIAMFVGHLGDLELSAVSISLTVIGTFSYGFLVLWYMTSIVILTGHLDNSVVAVDSLSICMLMNNWENVLFIGINAAISVRVSNELGLGHAVATKYSVYVTVFQSLVIGLVFMVVVLFAKDYIAIFFTSSKIMQESVSKLAFLLSITMVLNSVQPVISGVAVGGGWQALVAYINIGNLEWNDSRNGFADPYASARTLQNQLEERGSMTNTKLVDHLQVEQSTERMKKWAGKDVTEFSSVDWK</sequence>
<dbReference type="Pfam" id="PF01554">
    <property type="entry name" value="MatE"/>
    <property type="match status" value="1"/>
</dbReference>
<name>A0AAV1QMB7_9ROSI</name>
<feature type="transmembrane region" description="Helical" evidence="2">
    <location>
        <begin position="69"/>
        <end position="92"/>
    </location>
</feature>
<feature type="transmembrane region" description="Helical" evidence="2">
    <location>
        <begin position="39"/>
        <end position="62"/>
    </location>
</feature>
<accession>A0AAV1QMB7</accession>
<keyword evidence="2" id="KW-0472">Membrane</keyword>
<protein>
    <submittedName>
        <fullName evidence="3">Uncharacterized protein</fullName>
    </submittedName>
</protein>
<feature type="transmembrane region" description="Helical" evidence="2">
    <location>
        <begin position="151"/>
        <end position="174"/>
    </location>
</feature>